<dbReference type="Gene3D" id="3.30.300.70">
    <property type="entry name" value="RimP-like superfamily, N-terminal"/>
    <property type="match status" value="1"/>
</dbReference>
<keyword evidence="2 3" id="KW-0690">Ribosome biogenesis</keyword>
<dbReference type="InterPro" id="IPR035956">
    <property type="entry name" value="RimP_N_sf"/>
</dbReference>
<comment type="function">
    <text evidence="3">Required for maturation of 30S ribosomal subunits.</text>
</comment>
<evidence type="ECO:0000256" key="2">
    <source>
        <dbReference type="ARBA" id="ARBA00022517"/>
    </source>
</evidence>
<dbReference type="SUPFAM" id="SSF75420">
    <property type="entry name" value="YhbC-like, N-terminal domain"/>
    <property type="match status" value="1"/>
</dbReference>
<comment type="subcellular location">
    <subcellularLocation>
        <location evidence="3">Cytoplasm</location>
    </subcellularLocation>
</comment>
<dbReference type="InterPro" id="IPR028989">
    <property type="entry name" value="RimP_N"/>
</dbReference>
<keyword evidence="7" id="KW-1185">Reference proteome</keyword>
<organism evidence="6 7">
    <name type="scientific">Algoriphagus alkaliphilus</name>
    <dbReference type="NCBI Taxonomy" id="279824"/>
    <lineage>
        <taxon>Bacteria</taxon>
        <taxon>Pseudomonadati</taxon>
        <taxon>Bacteroidota</taxon>
        <taxon>Cytophagia</taxon>
        <taxon>Cytophagales</taxon>
        <taxon>Cyclobacteriaceae</taxon>
        <taxon>Algoriphagus</taxon>
    </lineage>
</organism>
<dbReference type="Pfam" id="PF02576">
    <property type="entry name" value="RimP_N"/>
    <property type="match status" value="1"/>
</dbReference>
<dbReference type="GO" id="GO:0006412">
    <property type="term" value="P:translation"/>
    <property type="evidence" value="ECO:0007669"/>
    <property type="project" value="TreeGrafter"/>
</dbReference>
<feature type="domain" description="Ribosome maturation factor RimP C-terminal" evidence="5">
    <location>
        <begin position="142"/>
        <end position="212"/>
    </location>
</feature>
<dbReference type="PANTHER" id="PTHR33867:SF1">
    <property type="entry name" value="RIBOSOME MATURATION FACTOR RIMP"/>
    <property type="match status" value="1"/>
</dbReference>
<sequence length="213" mass="23565">MIGTIKSFFGVFTLFFSARFGLEAPALHFGFLYITFALYSKVSGGDNKSPLSLFKRMTELRKAIGELVEKHLPDETHFVVEVKLEENAGKTKILILIDADQGVTIQACAKLSRAVSGELEENEMIGEAYVIEVSSPGLDFPLSSARQYQKNIGRELKLTLNSGIDVLGQLLEIDATGVKLLVKKKEKGKKATEEELHLPFAEIKKSIVQVSFK</sequence>
<evidence type="ECO:0000259" key="5">
    <source>
        <dbReference type="Pfam" id="PF17384"/>
    </source>
</evidence>
<evidence type="ECO:0000313" key="6">
    <source>
        <dbReference type="EMBL" id="SDA89286.1"/>
    </source>
</evidence>
<evidence type="ECO:0000259" key="4">
    <source>
        <dbReference type="Pfam" id="PF02576"/>
    </source>
</evidence>
<evidence type="ECO:0000256" key="3">
    <source>
        <dbReference type="HAMAP-Rule" id="MF_01077"/>
    </source>
</evidence>
<proteinExistence type="inferred from homology"/>
<dbReference type="GO" id="GO:0005829">
    <property type="term" value="C:cytosol"/>
    <property type="evidence" value="ECO:0007669"/>
    <property type="project" value="TreeGrafter"/>
</dbReference>
<gene>
    <name evidence="3" type="primary">rimP</name>
    <name evidence="6" type="ORF">SAMN03080617_03157</name>
</gene>
<keyword evidence="1 3" id="KW-0963">Cytoplasm</keyword>
<dbReference type="PANTHER" id="PTHR33867">
    <property type="entry name" value="RIBOSOME MATURATION FACTOR RIMP"/>
    <property type="match status" value="1"/>
</dbReference>
<dbReference type="InterPro" id="IPR003728">
    <property type="entry name" value="Ribosome_maturation_RimP"/>
</dbReference>
<dbReference type="EMBL" id="FMXE01000025">
    <property type="protein sequence ID" value="SDA89286.1"/>
    <property type="molecule type" value="Genomic_DNA"/>
</dbReference>
<dbReference type="GO" id="GO:0000028">
    <property type="term" value="P:ribosomal small subunit assembly"/>
    <property type="evidence" value="ECO:0007669"/>
    <property type="project" value="TreeGrafter"/>
</dbReference>
<name>A0A1G5Z407_9BACT</name>
<dbReference type="HAMAP" id="MF_01077">
    <property type="entry name" value="RimP"/>
    <property type="match status" value="1"/>
</dbReference>
<dbReference type="Pfam" id="PF17384">
    <property type="entry name" value="DUF150_C"/>
    <property type="match status" value="1"/>
</dbReference>
<dbReference type="InterPro" id="IPR028998">
    <property type="entry name" value="RimP_C"/>
</dbReference>
<dbReference type="STRING" id="279824.SAMN03080617_03157"/>
<reference evidence="7" key="1">
    <citation type="submission" date="2016-10" db="EMBL/GenBank/DDBJ databases">
        <authorList>
            <person name="Varghese N."/>
            <person name="Submissions S."/>
        </authorList>
    </citation>
    <scope>NUCLEOTIDE SEQUENCE [LARGE SCALE GENOMIC DNA]</scope>
    <source>
        <strain evidence="7">DSM 22703</strain>
    </source>
</reference>
<evidence type="ECO:0000313" key="7">
    <source>
        <dbReference type="Proteomes" id="UP000198756"/>
    </source>
</evidence>
<comment type="similarity">
    <text evidence="3">Belongs to the RimP family.</text>
</comment>
<accession>A0A1G5Z407</accession>
<feature type="domain" description="Ribosome maturation factor RimP N-terminal" evidence="4">
    <location>
        <begin position="68"/>
        <end position="139"/>
    </location>
</feature>
<evidence type="ECO:0000256" key="1">
    <source>
        <dbReference type="ARBA" id="ARBA00022490"/>
    </source>
</evidence>
<dbReference type="AlphaFoldDB" id="A0A1G5Z407"/>
<dbReference type="Proteomes" id="UP000198756">
    <property type="component" value="Unassembled WGS sequence"/>
</dbReference>
<protein>
    <recommendedName>
        <fullName evidence="3">Ribosome maturation factor RimP</fullName>
    </recommendedName>
</protein>